<proteinExistence type="predicted"/>
<dbReference type="AlphaFoldDB" id="A0A0F9KRT3"/>
<evidence type="ECO:0000313" key="1">
    <source>
        <dbReference type="EMBL" id="KKM84463.1"/>
    </source>
</evidence>
<organism evidence="1">
    <name type="scientific">marine sediment metagenome</name>
    <dbReference type="NCBI Taxonomy" id="412755"/>
    <lineage>
        <taxon>unclassified sequences</taxon>
        <taxon>metagenomes</taxon>
        <taxon>ecological metagenomes</taxon>
    </lineage>
</organism>
<sequence>MRTVIFSLKKLKEGIFIRKFADGKEKRLRFYEVLI</sequence>
<comment type="caution">
    <text evidence="1">The sequence shown here is derived from an EMBL/GenBank/DDBJ whole genome shotgun (WGS) entry which is preliminary data.</text>
</comment>
<accession>A0A0F9KRT3</accession>
<gene>
    <name evidence="1" type="ORF">LCGC14_1298930</name>
</gene>
<protein>
    <submittedName>
        <fullName evidence="1">Uncharacterized protein</fullName>
    </submittedName>
</protein>
<reference evidence="1" key="1">
    <citation type="journal article" date="2015" name="Nature">
        <title>Complex archaea that bridge the gap between prokaryotes and eukaryotes.</title>
        <authorList>
            <person name="Spang A."/>
            <person name="Saw J.H."/>
            <person name="Jorgensen S.L."/>
            <person name="Zaremba-Niedzwiedzka K."/>
            <person name="Martijn J."/>
            <person name="Lind A.E."/>
            <person name="van Eijk R."/>
            <person name="Schleper C."/>
            <person name="Guy L."/>
            <person name="Ettema T.J."/>
        </authorList>
    </citation>
    <scope>NUCLEOTIDE SEQUENCE</scope>
</reference>
<dbReference type="EMBL" id="LAZR01007564">
    <property type="protein sequence ID" value="KKM84463.1"/>
    <property type="molecule type" value="Genomic_DNA"/>
</dbReference>
<name>A0A0F9KRT3_9ZZZZ</name>